<dbReference type="AlphaFoldDB" id="A0A8H5FZ63"/>
<evidence type="ECO:0000313" key="12">
    <source>
        <dbReference type="EMBL" id="KAF5354117.1"/>
    </source>
</evidence>
<dbReference type="GO" id="GO:0005774">
    <property type="term" value="C:vacuolar membrane"/>
    <property type="evidence" value="ECO:0007669"/>
    <property type="project" value="UniProtKB-SubCell"/>
</dbReference>
<keyword evidence="6" id="KW-0472">Membrane</keyword>
<dbReference type="GO" id="GO:0010008">
    <property type="term" value="C:endosome membrane"/>
    <property type="evidence" value="ECO:0007669"/>
    <property type="project" value="UniProtKB-SubCell"/>
</dbReference>
<protein>
    <recommendedName>
        <fullName evidence="8">Endosomal/vacuolar adapter protein YPT35</fullName>
    </recommendedName>
    <alternativeName>
        <fullName evidence="9">PX domain-containing protein YPT35</fullName>
    </alternativeName>
</protein>
<evidence type="ECO:0000256" key="1">
    <source>
        <dbReference type="ARBA" id="ARBA00004148"/>
    </source>
</evidence>
<dbReference type="GO" id="GO:0032266">
    <property type="term" value="F:phosphatidylinositol-3-phosphate binding"/>
    <property type="evidence" value="ECO:0007669"/>
    <property type="project" value="InterPro"/>
</dbReference>
<dbReference type="InterPro" id="IPR036871">
    <property type="entry name" value="PX_dom_sf"/>
</dbReference>
<keyword evidence="4" id="KW-0926">Vacuole</keyword>
<reference evidence="12 13" key="1">
    <citation type="journal article" date="2020" name="ISME J.">
        <title>Uncovering the hidden diversity of litter-decomposition mechanisms in mushroom-forming fungi.</title>
        <authorList>
            <person name="Floudas D."/>
            <person name="Bentzer J."/>
            <person name="Ahren D."/>
            <person name="Johansson T."/>
            <person name="Persson P."/>
            <person name="Tunlid A."/>
        </authorList>
    </citation>
    <scope>NUCLEOTIDE SEQUENCE [LARGE SCALE GENOMIC DNA]</scope>
    <source>
        <strain evidence="12 13">CBS 146.42</strain>
    </source>
</reference>
<evidence type="ECO:0000256" key="7">
    <source>
        <dbReference type="ARBA" id="ARBA00033728"/>
    </source>
</evidence>
<dbReference type="SMART" id="SM00312">
    <property type="entry name" value="PX"/>
    <property type="match status" value="1"/>
</dbReference>
<dbReference type="SUPFAM" id="SSF64268">
    <property type="entry name" value="PX domain"/>
    <property type="match status" value="1"/>
</dbReference>
<dbReference type="InterPro" id="IPR037917">
    <property type="entry name" value="Ypt35_PX"/>
</dbReference>
<evidence type="ECO:0000256" key="3">
    <source>
        <dbReference type="ARBA" id="ARBA00007426"/>
    </source>
</evidence>
<dbReference type="EMBL" id="JAACJO010000009">
    <property type="protein sequence ID" value="KAF5354117.1"/>
    <property type="molecule type" value="Genomic_DNA"/>
</dbReference>
<sequence>MSVSHPPPPSTTLKGASPGNDRRQISAAAAGFPTRSLSPSLPIVPQNKAKNLHIQIPPARHPDRENNTDETPSPTPLPGPESAPIHPFANSTAKLELLPPSSAGLSGIDIEEEARLYDELRRTAKLELPPVPSSNHPRLRRMSSPPPPSIFSNDIFIADNTGISESKSFAQDVCIAGWSSVGDAPPASAGVKKSLKAAAHGNGSAYIVYDCVITTKEGTTIHTLKRYTSFVELDNALRRTLPRHLLPSIPPLPPKNPLARFRPAFLDRRRRLLQYWLASILLHPEIGGVDVVKKWVIH</sequence>
<accession>A0A8H5FZ63</accession>
<dbReference type="InterPro" id="IPR001683">
    <property type="entry name" value="PX_dom"/>
</dbReference>
<feature type="region of interest" description="Disordered" evidence="10">
    <location>
        <begin position="1"/>
        <end position="87"/>
    </location>
</feature>
<evidence type="ECO:0000256" key="2">
    <source>
        <dbReference type="ARBA" id="ARBA00004177"/>
    </source>
</evidence>
<evidence type="ECO:0000259" key="11">
    <source>
        <dbReference type="PROSITE" id="PS50195"/>
    </source>
</evidence>
<comment type="function">
    <text evidence="7">Recruits the lipid transfer protein VPS13 to endosomal and vacuolar membranes.</text>
</comment>
<proteinExistence type="inferred from homology"/>
<keyword evidence="5" id="KW-0967">Endosome</keyword>
<gene>
    <name evidence="12" type="ORF">D9756_006888</name>
</gene>
<evidence type="ECO:0000256" key="6">
    <source>
        <dbReference type="ARBA" id="ARBA00023136"/>
    </source>
</evidence>
<evidence type="ECO:0000256" key="8">
    <source>
        <dbReference type="ARBA" id="ARBA00033774"/>
    </source>
</evidence>
<evidence type="ECO:0000313" key="13">
    <source>
        <dbReference type="Proteomes" id="UP000559027"/>
    </source>
</evidence>
<dbReference type="Pfam" id="PF00787">
    <property type="entry name" value="PX"/>
    <property type="match status" value="1"/>
</dbReference>
<comment type="subcellular location">
    <subcellularLocation>
        <location evidence="2">Endosome</location>
    </subcellularLocation>
    <subcellularLocation>
        <location evidence="1">Vacuole membrane</location>
        <topology evidence="1">Peripheral membrane protein</topology>
    </subcellularLocation>
</comment>
<evidence type="ECO:0000256" key="5">
    <source>
        <dbReference type="ARBA" id="ARBA00022753"/>
    </source>
</evidence>
<keyword evidence="13" id="KW-1185">Reference proteome</keyword>
<comment type="caution">
    <text evidence="12">The sequence shown here is derived from an EMBL/GenBank/DDBJ whole genome shotgun (WGS) entry which is preliminary data.</text>
</comment>
<evidence type="ECO:0000256" key="10">
    <source>
        <dbReference type="SAM" id="MobiDB-lite"/>
    </source>
</evidence>
<dbReference type="PANTHER" id="PTHR10555:SF170">
    <property type="entry name" value="FI18122P1"/>
    <property type="match status" value="1"/>
</dbReference>
<dbReference type="OrthoDB" id="10254720at2759"/>
<name>A0A8H5FZ63_9AGAR</name>
<organism evidence="12 13">
    <name type="scientific">Leucocoprinus leucothites</name>
    <dbReference type="NCBI Taxonomy" id="201217"/>
    <lineage>
        <taxon>Eukaryota</taxon>
        <taxon>Fungi</taxon>
        <taxon>Dikarya</taxon>
        <taxon>Basidiomycota</taxon>
        <taxon>Agaricomycotina</taxon>
        <taxon>Agaricomycetes</taxon>
        <taxon>Agaricomycetidae</taxon>
        <taxon>Agaricales</taxon>
        <taxon>Agaricineae</taxon>
        <taxon>Agaricaceae</taxon>
        <taxon>Leucocoprinus</taxon>
    </lineage>
</organism>
<comment type="similarity">
    <text evidence="3">Belongs to the YPT35 family.</text>
</comment>
<feature type="domain" description="PX" evidence="11">
    <location>
        <begin position="187"/>
        <end position="298"/>
    </location>
</feature>
<dbReference type="PROSITE" id="PS50195">
    <property type="entry name" value="PX"/>
    <property type="match status" value="1"/>
</dbReference>
<feature type="compositionally biased region" description="Pro residues" evidence="10">
    <location>
        <begin position="1"/>
        <end position="10"/>
    </location>
</feature>
<dbReference type="Gene3D" id="3.30.1520.10">
    <property type="entry name" value="Phox-like domain"/>
    <property type="match status" value="1"/>
</dbReference>
<evidence type="ECO:0000256" key="4">
    <source>
        <dbReference type="ARBA" id="ARBA00022554"/>
    </source>
</evidence>
<evidence type="ECO:0000256" key="9">
    <source>
        <dbReference type="ARBA" id="ARBA00033785"/>
    </source>
</evidence>
<dbReference type="CDD" id="cd07280">
    <property type="entry name" value="PX_YPT35"/>
    <property type="match status" value="1"/>
</dbReference>
<dbReference type="PANTHER" id="PTHR10555">
    <property type="entry name" value="SORTING NEXIN"/>
    <property type="match status" value="1"/>
</dbReference>
<dbReference type="Proteomes" id="UP000559027">
    <property type="component" value="Unassembled WGS sequence"/>
</dbReference>